<reference evidence="1 2" key="1">
    <citation type="submission" date="2015-05" db="EMBL/GenBank/DDBJ databases">
        <authorList>
            <person name="Wang D.B."/>
            <person name="Wang M."/>
        </authorList>
    </citation>
    <scope>NUCLEOTIDE SEQUENCE [LARGE SCALE GENOMIC DNA]</scope>
    <source>
        <strain evidence="1">VL1</strain>
    </source>
</reference>
<evidence type="ECO:0000313" key="1">
    <source>
        <dbReference type="EMBL" id="CRK34604.1"/>
    </source>
</evidence>
<sequence length="94" mass="10459">MLPHASWLSKTEVKLAPEALDSVECYSAAELDAVPAGLPVSYSRSDVDQLALELVETELVEKAGAEDGWDDLILRKDKRRRRGSRDRCCPRDST</sequence>
<organism evidence="1 2">
    <name type="scientific">Verticillium longisporum</name>
    <name type="common">Verticillium dahliae var. longisporum</name>
    <dbReference type="NCBI Taxonomy" id="100787"/>
    <lineage>
        <taxon>Eukaryota</taxon>
        <taxon>Fungi</taxon>
        <taxon>Dikarya</taxon>
        <taxon>Ascomycota</taxon>
        <taxon>Pezizomycotina</taxon>
        <taxon>Sordariomycetes</taxon>
        <taxon>Hypocreomycetidae</taxon>
        <taxon>Glomerellales</taxon>
        <taxon>Plectosphaerellaceae</taxon>
        <taxon>Verticillium</taxon>
    </lineage>
</organism>
<gene>
    <name evidence="1" type="ORF">BN1708_006438</name>
</gene>
<dbReference type="AlphaFoldDB" id="A0A0G4MKA3"/>
<protein>
    <submittedName>
        <fullName evidence="1">Uncharacterized protein</fullName>
    </submittedName>
</protein>
<accession>A0A0G4MKA3</accession>
<evidence type="ECO:0000313" key="2">
    <source>
        <dbReference type="Proteomes" id="UP000044602"/>
    </source>
</evidence>
<name>A0A0G4MKA3_VERLO</name>
<keyword evidence="2" id="KW-1185">Reference proteome</keyword>
<dbReference type="Proteomes" id="UP000044602">
    <property type="component" value="Unassembled WGS sequence"/>
</dbReference>
<proteinExistence type="predicted"/>
<dbReference type="EMBL" id="CVQH01023083">
    <property type="protein sequence ID" value="CRK34604.1"/>
    <property type="molecule type" value="Genomic_DNA"/>
</dbReference>